<dbReference type="InterPro" id="IPR036770">
    <property type="entry name" value="Ankyrin_rpt-contain_sf"/>
</dbReference>
<dbReference type="InterPro" id="IPR001810">
    <property type="entry name" value="F-box_dom"/>
</dbReference>
<dbReference type="SUPFAM" id="SSF48403">
    <property type="entry name" value="Ankyrin repeat"/>
    <property type="match status" value="1"/>
</dbReference>
<proteinExistence type="predicted"/>
<dbReference type="EMBL" id="MK500502">
    <property type="protein sequence ID" value="QBK90925.1"/>
    <property type="molecule type" value="Genomic_DNA"/>
</dbReference>
<gene>
    <name evidence="2" type="ORF">LCPAC201_02260</name>
</gene>
<dbReference type="Gene3D" id="1.25.40.20">
    <property type="entry name" value="Ankyrin repeat-containing domain"/>
    <property type="match status" value="1"/>
</dbReference>
<name>A0A481Z5U9_9VIRU</name>
<accession>A0A481Z5U9</accession>
<reference evidence="2" key="1">
    <citation type="journal article" date="2019" name="MBio">
        <title>Virus Genomes from Deep Sea Sediments Expand the Ocean Megavirome and Support Independent Origins of Viral Gigantism.</title>
        <authorList>
            <person name="Backstrom D."/>
            <person name="Yutin N."/>
            <person name="Jorgensen S.L."/>
            <person name="Dharamshi J."/>
            <person name="Homa F."/>
            <person name="Zaremba-Niedwiedzka K."/>
            <person name="Spang A."/>
            <person name="Wolf Y.I."/>
            <person name="Koonin E.V."/>
            <person name="Ettema T.J."/>
        </authorList>
    </citation>
    <scope>NUCLEOTIDE SEQUENCE</scope>
</reference>
<feature type="domain" description="F-box" evidence="1">
    <location>
        <begin position="14"/>
        <end position="51"/>
    </location>
</feature>
<dbReference type="SUPFAM" id="SSF81383">
    <property type="entry name" value="F-box domain"/>
    <property type="match status" value="1"/>
</dbReference>
<protein>
    <submittedName>
        <fullName evidence="2">F-box domain protein</fullName>
    </submittedName>
</protein>
<organism evidence="2">
    <name type="scientific">Pithovirus LCPAC201</name>
    <dbReference type="NCBI Taxonomy" id="2506591"/>
    <lineage>
        <taxon>Viruses</taxon>
        <taxon>Pithoviruses</taxon>
    </lineage>
</organism>
<dbReference type="Pfam" id="PF00646">
    <property type="entry name" value="F-box"/>
    <property type="match status" value="1"/>
</dbReference>
<evidence type="ECO:0000259" key="1">
    <source>
        <dbReference type="Pfam" id="PF00646"/>
    </source>
</evidence>
<dbReference type="InterPro" id="IPR036047">
    <property type="entry name" value="F-box-like_dom_sf"/>
</dbReference>
<sequence length="331" mass="37589">MEPTVPPVPPWNIIDNLPLELQFIILEILTRAQKTLVSMTCWKWYNLIKAFSPGLRTDPNLLLWHAAKHDYQNLLIYAKRTGVDDFKGGMKIAAINGHLEIMKTLYEWGKIKPQKLKSPPHLLIQTALVWSSYGGNLEGIKLAKSWGSNNYLVAIEKAAKGGHPACMKLAREYVSSFVPKFMIRISISKSLTLASSNGHLECMKLAKHLGAHNYQIAMTAAAKKGQIEAIKLLRAWGVIIFKHSITSLTREIDNLKKIINRDIKKNPYRKYKSGSYVKLKIKGDDQKRLIKIPTISQRAATRSYFQTKLEKLIECLILLKSWEKSEKGNLN</sequence>
<evidence type="ECO:0000313" key="2">
    <source>
        <dbReference type="EMBL" id="QBK90925.1"/>
    </source>
</evidence>